<gene>
    <name evidence="1" type="ORF">CCAM_LOCUS33360</name>
</gene>
<sequence>MSVLFADRKHHQASPSIIVTLFILPPLSRVSWSKPWAASAVLPLLSSFNFFNFQDEMVVWGRFPPPSPATRRYAYPASTLSV</sequence>
<evidence type="ECO:0000313" key="1">
    <source>
        <dbReference type="EMBL" id="VFQ91584.1"/>
    </source>
</evidence>
<reference evidence="1 2" key="1">
    <citation type="submission" date="2018-04" db="EMBL/GenBank/DDBJ databases">
        <authorList>
            <person name="Vogel A."/>
        </authorList>
    </citation>
    <scope>NUCLEOTIDE SEQUENCE [LARGE SCALE GENOMIC DNA]</scope>
</reference>
<keyword evidence="2" id="KW-1185">Reference proteome</keyword>
<organism evidence="1 2">
    <name type="scientific">Cuscuta campestris</name>
    <dbReference type="NCBI Taxonomy" id="132261"/>
    <lineage>
        <taxon>Eukaryota</taxon>
        <taxon>Viridiplantae</taxon>
        <taxon>Streptophyta</taxon>
        <taxon>Embryophyta</taxon>
        <taxon>Tracheophyta</taxon>
        <taxon>Spermatophyta</taxon>
        <taxon>Magnoliopsida</taxon>
        <taxon>eudicotyledons</taxon>
        <taxon>Gunneridae</taxon>
        <taxon>Pentapetalae</taxon>
        <taxon>asterids</taxon>
        <taxon>lamiids</taxon>
        <taxon>Solanales</taxon>
        <taxon>Convolvulaceae</taxon>
        <taxon>Cuscuteae</taxon>
        <taxon>Cuscuta</taxon>
        <taxon>Cuscuta subgen. Grammica</taxon>
        <taxon>Cuscuta sect. Cleistogrammica</taxon>
    </lineage>
</organism>
<name>A0A484MUW4_9ASTE</name>
<evidence type="ECO:0000313" key="2">
    <source>
        <dbReference type="Proteomes" id="UP000595140"/>
    </source>
</evidence>
<accession>A0A484MUW4</accession>
<dbReference type="AlphaFoldDB" id="A0A484MUW4"/>
<proteinExistence type="predicted"/>
<dbReference type="EMBL" id="OOIL02004403">
    <property type="protein sequence ID" value="VFQ91584.1"/>
    <property type="molecule type" value="Genomic_DNA"/>
</dbReference>
<dbReference type="Proteomes" id="UP000595140">
    <property type="component" value="Unassembled WGS sequence"/>
</dbReference>
<protein>
    <submittedName>
        <fullName evidence="1">Uncharacterized protein</fullName>
    </submittedName>
</protein>